<accession>A0A0A0JSG7</accession>
<dbReference type="InterPro" id="IPR032823">
    <property type="entry name" value="BCA_ABC_TP_C"/>
</dbReference>
<evidence type="ECO:0000313" key="6">
    <source>
        <dbReference type="EMBL" id="KGN38546.1"/>
    </source>
</evidence>
<dbReference type="PANTHER" id="PTHR45772">
    <property type="entry name" value="CONSERVED COMPONENT OF ABC TRANSPORTER FOR NATURAL AMINO ACIDS-RELATED"/>
    <property type="match status" value="1"/>
</dbReference>
<dbReference type="Gene3D" id="3.40.50.300">
    <property type="entry name" value="P-loop containing nucleotide triphosphate hydrolases"/>
    <property type="match status" value="1"/>
</dbReference>
<dbReference type="SMART" id="SM00382">
    <property type="entry name" value="AAA"/>
    <property type="match status" value="1"/>
</dbReference>
<proteinExistence type="predicted"/>
<dbReference type="InterPro" id="IPR003593">
    <property type="entry name" value="AAA+_ATPase"/>
</dbReference>
<evidence type="ECO:0000259" key="5">
    <source>
        <dbReference type="PROSITE" id="PS50893"/>
    </source>
</evidence>
<dbReference type="InterPro" id="IPR003439">
    <property type="entry name" value="ABC_transporter-like_ATP-bd"/>
</dbReference>
<dbReference type="eggNOG" id="COG0411">
    <property type="taxonomic scope" value="Bacteria"/>
</dbReference>
<name>A0A0A0JSG7_9MICO</name>
<dbReference type="GO" id="GO:0005886">
    <property type="term" value="C:plasma membrane"/>
    <property type="evidence" value="ECO:0007669"/>
    <property type="project" value="TreeGrafter"/>
</dbReference>
<organism evidence="6 7">
    <name type="scientific">Knoellia subterranea KCTC 19937</name>
    <dbReference type="NCBI Taxonomy" id="1385521"/>
    <lineage>
        <taxon>Bacteria</taxon>
        <taxon>Bacillati</taxon>
        <taxon>Actinomycetota</taxon>
        <taxon>Actinomycetes</taxon>
        <taxon>Micrococcales</taxon>
        <taxon>Intrasporangiaceae</taxon>
        <taxon>Knoellia</taxon>
    </lineage>
</organism>
<dbReference type="Pfam" id="PF00005">
    <property type="entry name" value="ABC_tran"/>
    <property type="match status" value="1"/>
</dbReference>
<dbReference type="STRING" id="1385521.N803_07320"/>
<dbReference type="AlphaFoldDB" id="A0A0A0JSG7"/>
<evidence type="ECO:0000256" key="1">
    <source>
        <dbReference type="ARBA" id="ARBA00022448"/>
    </source>
</evidence>
<dbReference type="InterPro" id="IPR051120">
    <property type="entry name" value="ABC_AA/LPS_Transport"/>
</dbReference>
<dbReference type="Proteomes" id="UP000030011">
    <property type="component" value="Unassembled WGS sequence"/>
</dbReference>
<protein>
    <submittedName>
        <fullName evidence="6">Amino acid ABC transporter ATP-binding protein</fullName>
    </submittedName>
</protein>
<keyword evidence="1" id="KW-0813">Transport</keyword>
<dbReference type="PROSITE" id="PS50893">
    <property type="entry name" value="ABC_TRANSPORTER_2"/>
    <property type="match status" value="1"/>
</dbReference>
<dbReference type="EMBL" id="AVPK01000002">
    <property type="protein sequence ID" value="KGN38546.1"/>
    <property type="molecule type" value="Genomic_DNA"/>
</dbReference>
<dbReference type="GO" id="GO:0005524">
    <property type="term" value="F:ATP binding"/>
    <property type="evidence" value="ECO:0007669"/>
    <property type="project" value="UniProtKB-KW"/>
</dbReference>
<dbReference type="Pfam" id="PF12399">
    <property type="entry name" value="BCA_ABC_TP_C"/>
    <property type="match status" value="1"/>
</dbReference>
<sequence>MPHRLRTSCGAKHKEVLVSASPSTTERQSPSQPPTPASGGPATAILRTVDLTKDFRGFTAVNSVNLEVADNTIHALVGPNGAGKTTLFNLLTGFLQPSSGQILLRGDDIAGKQPEQIAHLGVARSFQITSLFDEMTLIEHLELALASPTGLGYKFWTSRKQLGQFKARAMELLDQVGLADRAGVRAGSLAYGQKRALEIALALANDPSLLLLDEPTAGMGLEDVDRTIELVKKVSGGRAVVFVDHNMHVVGSLADRVTVLQSGEVLAEGTYERVRSDERVITAYLGETNDGDGHH</sequence>
<feature type="domain" description="ABC transporter" evidence="5">
    <location>
        <begin position="46"/>
        <end position="287"/>
    </location>
</feature>
<keyword evidence="7" id="KW-1185">Reference proteome</keyword>
<keyword evidence="3 6" id="KW-0067">ATP-binding</keyword>
<dbReference type="InterPro" id="IPR027417">
    <property type="entry name" value="P-loop_NTPase"/>
</dbReference>
<keyword evidence="2" id="KW-0547">Nucleotide-binding</keyword>
<evidence type="ECO:0000256" key="4">
    <source>
        <dbReference type="SAM" id="MobiDB-lite"/>
    </source>
</evidence>
<feature type="region of interest" description="Disordered" evidence="4">
    <location>
        <begin position="1"/>
        <end position="42"/>
    </location>
</feature>
<dbReference type="OrthoDB" id="9805514at2"/>
<gene>
    <name evidence="6" type="ORF">N803_07320</name>
</gene>
<evidence type="ECO:0000256" key="3">
    <source>
        <dbReference type="ARBA" id="ARBA00022840"/>
    </source>
</evidence>
<dbReference type="CDD" id="cd03219">
    <property type="entry name" value="ABC_Mj1267_LivG_branched"/>
    <property type="match status" value="1"/>
</dbReference>
<dbReference type="InterPro" id="IPR017871">
    <property type="entry name" value="ABC_transporter-like_CS"/>
</dbReference>
<comment type="caution">
    <text evidence="6">The sequence shown here is derived from an EMBL/GenBank/DDBJ whole genome shotgun (WGS) entry which is preliminary data.</text>
</comment>
<dbReference type="PROSITE" id="PS00211">
    <property type="entry name" value="ABC_TRANSPORTER_1"/>
    <property type="match status" value="1"/>
</dbReference>
<dbReference type="PANTHER" id="PTHR45772:SF3">
    <property type="entry name" value="ABC TRANSPORTER ATP-BINDING PROTEIN"/>
    <property type="match status" value="1"/>
</dbReference>
<dbReference type="GO" id="GO:0016887">
    <property type="term" value="F:ATP hydrolysis activity"/>
    <property type="evidence" value="ECO:0007669"/>
    <property type="project" value="InterPro"/>
</dbReference>
<reference evidence="6 7" key="1">
    <citation type="submission" date="2013-08" db="EMBL/GenBank/DDBJ databases">
        <title>The genome sequence of Knoellia subterranea.</title>
        <authorList>
            <person name="Zhu W."/>
            <person name="Wang G."/>
        </authorList>
    </citation>
    <scope>NUCLEOTIDE SEQUENCE [LARGE SCALE GENOMIC DNA]</scope>
    <source>
        <strain evidence="6 7">KCTC 19937</strain>
    </source>
</reference>
<dbReference type="SUPFAM" id="SSF52540">
    <property type="entry name" value="P-loop containing nucleoside triphosphate hydrolases"/>
    <property type="match status" value="1"/>
</dbReference>
<evidence type="ECO:0000313" key="7">
    <source>
        <dbReference type="Proteomes" id="UP000030011"/>
    </source>
</evidence>
<evidence type="ECO:0000256" key="2">
    <source>
        <dbReference type="ARBA" id="ARBA00022741"/>
    </source>
</evidence>